<feature type="non-terminal residue" evidence="1">
    <location>
        <position position="1"/>
    </location>
</feature>
<dbReference type="EMBL" id="KV784385">
    <property type="protein sequence ID" value="OEU07582.1"/>
    <property type="molecule type" value="Genomic_DNA"/>
</dbReference>
<proteinExistence type="predicted"/>
<dbReference type="InParanoid" id="A0A1E7ENN9"/>
<keyword evidence="2" id="KW-1185">Reference proteome</keyword>
<name>A0A1E7ENN9_9STRA</name>
<gene>
    <name evidence="1" type="ORF">FRACYDRAFT_197570</name>
</gene>
<evidence type="ECO:0000313" key="1">
    <source>
        <dbReference type="EMBL" id="OEU07582.1"/>
    </source>
</evidence>
<sequence length="396" mass="45614">RCALLFFGLTRSYKSMVLPSIIKNILRPNARHNCDVYVHYYKQDIEQPGRRNRGGILRPDDIFLLENAVNDVAQDPAFTPPIVAFTHDTPEQFNDRRSEQIRRYRDETMTMIKEDGTNVTTRKYFPWKAKSYTNSSLDNIVKQWHSISTVFKLMDYTAMTQKLSYSRVGMFRSDALYVTPIDIASLGINHNNDNGDTNRNDDDDGRNAMMMALPRYDVNNHYFVTPSFAMNPVNDRIIYGPYAAIKVWATKRFDLLEESANKTNFAPQTNTNTNNIGYTMHSERFLNSTVFPAIHKLGYEHSLNGDVCLLRTRADETALLNDCSMESLIATPHHSFWNDPLSKSKSEDDVVQKQRLTSVESIVEKKCVVYQMSPKWKFVGCGKESEYKNWGDSGWK</sequence>
<dbReference type="KEGG" id="fcy:FRACYDRAFT_197570"/>
<reference evidence="1 2" key="1">
    <citation type="submission" date="2016-09" db="EMBL/GenBank/DDBJ databases">
        <title>Extensive genetic diversity and differential bi-allelic expression allows diatom success in the polar Southern Ocean.</title>
        <authorList>
            <consortium name="DOE Joint Genome Institute"/>
            <person name="Mock T."/>
            <person name="Otillar R.P."/>
            <person name="Strauss J."/>
            <person name="Dupont C."/>
            <person name="Frickenhaus S."/>
            <person name="Maumus F."/>
            <person name="Mcmullan M."/>
            <person name="Sanges R."/>
            <person name="Schmutz J."/>
            <person name="Toseland A."/>
            <person name="Valas R."/>
            <person name="Veluchamy A."/>
            <person name="Ward B.J."/>
            <person name="Allen A."/>
            <person name="Barry K."/>
            <person name="Falciatore A."/>
            <person name="Ferrante M."/>
            <person name="Fortunato A.E."/>
            <person name="Gloeckner G."/>
            <person name="Gruber A."/>
            <person name="Hipkin R."/>
            <person name="Janech M."/>
            <person name="Kroth P."/>
            <person name="Leese F."/>
            <person name="Lindquist E."/>
            <person name="Lyon B.R."/>
            <person name="Martin J."/>
            <person name="Mayer C."/>
            <person name="Parker M."/>
            <person name="Quesneville H."/>
            <person name="Raymond J."/>
            <person name="Uhlig C."/>
            <person name="Valentin K.U."/>
            <person name="Worden A.Z."/>
            <person name="Armbrust E.V."/>
            <person name="Bowler C."/>
            <person name="Green B."/>
            <person name="Moulton V."/>
            <person name="Van Oosterhout C."/>
            <person name="Grigoriev I."/>
        </authorList>
    </citation>
    <scope>NUCLEOTIDE SEQUENCE [LARGE SCALE GENOMIC DNA]</scope>
    <source>
        <strain evidence="1 2">CCMP1102</strain>
    </source>
</reference>
<accession>A0A1E7ENN9</accession>
<organism evidence="1 2">
    <name type="scientific">Fragilariopsis cylindrus CCMP1102</name>
    <dbReference type="NCBI Taxonomy" id="635003"/>
    <lineage>
        <taxon>Eukaryota</taxon>
        <taxon>Sar</taxon>
        <taxon>Stramenopiles</taxon>
        <taxon>Ochrophyta</taxon>
        <taxon>Bacillariophyta</taxon>
        <taxon>Bacillariophyceae</taxon>
        <taxon>Bacillariophycidae</taxon>
        <taxon>Bacillariales</taxon>
        <taxon>Bacillariaceae</taxon>
        <taxon>Fragilariopsis</taxon>
    </lineage>
</organism>
<protein>
    <submittedName>
        <fullName evidence="1">Uncharacterized protein</fullName>
    </submittedName>
</protein>
<dbReference type="Proteomes" id="UP000095751">
    <property type="component" value="Unassembled WGS sequence"/>
</dbReference>
<dbReference type="AlphaFoldDB" id="A0A1E7ENN9"/>
<evidence type="ECO:0000313" key="2">
    <source>
        <dbReference type="Proteomes" id="UP000095751"/>
    </source>
</evidence>
<dbReference type="OrthoDB" id="46366at2759"/>